<organism evidence="4 5">
    <name type="scientific">Dillenia turbinata</name>
    <dbReference type="NCBI Taxonomy" id="194707"/>
    <lineage>
        <taxon>Eukaryota</taxon>
        <taxon>Viridiplantae</taxon>
        <taxon>Streptophyta</taxon>
        <taxon>Embryophyta</taxon>
        <taxon>Tracheophyta</taxon>
        <taxon>Spermatophyta</taxon>
        <taxon>Magnoliopsida</taxon>
        <taxon>eudicotyledons</taxon>
        <taxon>Gunneridae</taxon>
        <taxon>Pentapetalae</taxon>
        <taxon>Dilleniales</taxon>
        <taxon>Dilleniaceae</taxon>
        <taxon>Dillenia</taxon>
    </lineage>
</organism>
<dbReference type="SUPFAM" id="SSF48264">
    <property type="entry name" value="Cytochrome P450"/>
    <property type="match status" value="1"/>
</dbReference>
<dbReference type="Gene3D" id="1.10.630.10">
    <property type="entry name" value="Cytochrome P450"/>
    <property type="match status" value="1"/>
</dbReference>
<name>A0AAN8VQU8_9MAGN</name>
<proteinExistence type="predicted"/>
<feature type="transmembrane region" description="Helical" evidence="3">
    <location>
        <begin position="6"/>
        <end position="26"/>
    </location>
</feature>
<dbReference type="GO" id="GO:0020037">
    <property type="term" value="F:heme binding"/>
    <property type="evidence" value="ECO:0007669"/>
    <property type="project" value="InterPro"/>
</dbReference>
<dbReference type="GO" id="GO:0004497">
    <property type="term" value="F:monooxygenase activity"/>
    <property type="evidence" value="ECO:0007669"/>
    <property type="project" value="InterPro"/>
</dbReference>
<dbReference type="GO" id="GO:0016705">
    <property type="term" value="F:oxidoreductase activity, acting on paired donors, with incorporation or reduction of molecular oxygen"/>
    <property type="evidence" value="ECO:0007669"/>
    <property type="project" value="InterPro"/>
</dbReference>
<dbReference type="GO" id="GO:0005506">
    <property type="term" value="F:iron ion binding"/>
    <property type="evidence" value="ECO:0007669"/>
    <property type="project" value="InterPro"/>
</dbReference>
<keyword evidence="1" id="KW-0479">Metal-binding</keyword>
<reference evidence="4 5" key="1">
    <citation type="submission" date="2023-12" db="EMBL/GenBank/DDBJ databases">
        <title>A high-quality genome assembly for Dillenia turbinata (Dilleniales).</title>
        <authorList>
            <person name="Chanderbali A."/>
        </authorList>
    </citation>
    <scope>NUCLEOTIDE SEQUENCE [LARGE SCALE GENOMIC DNA]</scope>
    <source>
        <strain evidence="4">LSX21</strain>
        <tissue evidence="4">Leaf</tissue>
    </source>
</reference>
<dbReference type="EMBL" id="JBAMMX010000010">
    <property type="protein sequence ID" value="KAK6932203.1"/>
    <property type="molecule type" value="Genomic_DNA"/>
</dbReference>
<dbReference type="PANTHER" id="PTHR24286">
    <property type="entry name" value="CYTOCHROME P450 26"/>
    <property type="match status" value="1"/>
</dbReference>
<keyword evidence="3" id="KW-1133">Transmembrane helix</keyword>
<accession>A0AAN8VQU8</accession>
<evidence type="ECO:0000256" key="2">
    <source>
        <dbReference type="ARBA" id="ARBA00023004"/>
    </source>
</evidence>
<dbReference type="GO" id="GO:0016125">
    <property type="term" value="P:sterol metabolic process"/>
    <property type="evidence" value="ECO:0007669"/>
    <property type="project" value="TreeGrafter"/>
</dbReference>
<evidence type="ECO:0000313" key="4">
    <source>
        <dbReference type="EMBL" id="KAK6932203.1"/>
    </source>
</evidence>
<evidence type="ECO:0000313" key="5">
    <source>
        <dbReference type="Proteomes" id="UP001370490"/>
    </source>
</evidence>
<evidence type="ECO:0000256" key="1">
    <source>
        <dbReference type="ARBA" id="ARBA00022723"/>
    </source>
</evidence>
<keyword evidence="2" id="KW-0408">Iron</keyword>
<keyword evidence="3" id="KW-0812">Transmembrane</keyword>
<dbReference type="InterPro" id="IPR036396">
    <property type="entry name" value="Cyt_P450_sf"/>
</dbReference>
<keyword evidence="3" id="KW-0472">Membrane</keyword>
<dbReference type="PANTHER" id="PTHR24286:SF53">
    <property type="entry name" value="BETA-AMYRIN 28-OXIDASE-LIKE"/>
    <property type="match status" value="1"/>
</dbReference>
<gene>
    <name evidence="4" type="ORF">RJ641_001827</name>
</gene>
<comment type="caution">
    <text evidence="4">The sequence shown here is derived from an EMBL/GenBank/DDBJ whole genome shotgun (WGS) entry which is preliminary data.</text>
</comment>
<dbReference type="Proteomes" id="UP001370490">
    <property type="component" value="Unassembled WGS sequence"/>
</dbReference>
<evidence type="ECO:0000256" key="3">
    <source>
        <dbReference type="SAM" id="Phobius"/>
    </source>
</evidence>
<keyword evidence="5" id="KW-1185">Reference proteome</keyword>
<dbReference type="InterPro" id="IPR001128">
    <property type="entry name" value="Cyt_P450"/>
</dbReference>
<dbReference type="Pfam" id="PF00067">
    <property type="entry name" value="p450"/>
    <property type="match status" value="2"/>
</dbReference>
<protein>
    <submittedName>
        <fullName evidence="4">Cytochrome P450</fullName>
    </submittedName>
</protein>
<sequence length="307" mass="34405">MDLIFFLYVLTLVASLCLPILLSYYMHGLKHSNTNLPPGKMGWPIMGETLEYTSLARDGKPENFIRDRMEKYSSEIFKTSLLGDNMVVFYGPACNKFIFSSENKFVAGWWPSTVQKPFGKPSPSLSLSLSASSNSKKIKELREFLPPFLKIESTKKYAPLMDSMTMQYLEKKIGVTSKKIFLNIKDPDHIARIAKSFTTVLAGLVSLPIDFPSITFHQAIKATKVLQAEIKGVQIMEKGNAVGNNDISSHMLHIRSNEGTSLNDSEIANDIIQLLAASHETTSSAITFTLKHLADHPHIYHRVFEDT</sequence>
<dbReference type="AlphaFoldDB" id="A0AAN8VQU8"/>